<evidence type="ECO:0000256" key="1">
    <source>
        <dbReference type="SAM" id="Phobius"/>
    </source>
</evidence>
<sequence>MIELLPNGIKFLIMNRKKREVRKRKLFCIYTMEVIIFFVKNLIVLLQALLLKNSKCKSFSNQLSAYISKSISHRITRCI</sequence>
<gene>
    <name evidence="2" type="ORF">GLOIN_2v1881632</name>
</gene>
<keyword evidence="1" id="KW-0472">Membrane</keyword>
<reference evidence="2 3" key="1">
    <citation type="journal article" date="2013" name="Proc. Natl. Acad. Sci. U.S.A.">
        <title>Genome of an arbuscular mycorrhizal fungus provides insight into the oldest plant symbiosis.</title>
        <authorList>
            <person name="Tisserant E."/>
            <person name="Malbreil M."/>
            <person name="Kuo A."/>
            <person name="Kohler A."/>
            <person name="Symeonidi A."/>
            <person name="Balestrini R."/>
            <person name="Charron P."/>
            <person name="Duensing N."/>
            <person name="Frei Dit Frey N."/>
            <person name="Gianinazzi-Pearson V."/>
            <person name="Gilbert L.B."/>
            <person name="Handa Y."/>
            <person name="Herr J.R."/>
            <person name="Hijri M."/>
            <person name="Koul R."/>
            <person name="Kawaguchi M."/>
            <person name="Krajinski F."/>
            <person name="Lammers P.J."/>
            <person name="Masclaux F.G."/>
            <person name="Murat C."/>
            <person name="Morin E."/>
            <person name="Ndikumana S."/>
            <person name="Pagni M."/>
            <person name="Petitpierre D."/>
            <person name="Requena N."/>
            <person name="Rosikiewicz P."/>
            <person name="Riley R."/>
            <person name="Saito K."/>
            <person name="San Clemente H."/>
            <person name="Shapiro H."/>
            <person name="van Tuinen D."/>
            <person name="Becard G."/>
            <person name="Bonfante P."/>
            <person name="Paszkowski U."/>
            <person name="Shachar-Hill Y.Y."/>
            <person name="Tuskan G.A."/>
            <person name="Young P.W."/>
            <person name="Sanders I.R."/>
            <person name="Henrissat B."/>
            <person name="Rensing S.A."/>
            <person name="Grigoriev I.V."/>
            <person name="Corradi N."/>
            <person name="Roux C."/>
            <person name="Martin F."/>
        </authorList>
    </citation>
    <scope>NUCLEOTIDE SEQUENCE [LARGE SCALE GENOMIC DNA]</scope>
    <source>
        <strain evidence="2 3">DAOM 197198</strain>
    </source>
</reference>
<feature type="transmembrane region" description="Helical" evidence="1">
    <location>
        <begin position="26"/>
        <end position="50"/>
    </location>
</feature>
<protein>
    <submittedName>
        <fullName evidence="2">Uncharacterized protein</fullName>
    </submittedName>
</protein>
<evidence type="ECO:0000313" key="2">
    <source>
        <dbReference type="EMBL" id="POG64058.1"/>
    </source>
</evidence>
<organism evidence="2 3">
    <name type="scientific">Rhizophagus irregularis (strain DAOM 181602 / DAOM 197198 / MUCL 43194)</name>
    <name type="common">Arbuscular mycorrhizal fungus</name>
    <name type="synonym">Glomus intraradices</name>
    <dbReference type="NCBI Taxonomy" id="747089"/>
    <lineage>
        <taxon>Eukaryota</taxon>
        <taxon>Fungi</taxon>
        <taxon>Fungi incertae sedis</taxon>
        <taxon>Mucoromycota</taxon>
        <taxon>Glomeromycotina</taxon>
        <taxon>Glomeromycetes</taxon>
        <taxon>Glomerales</taxon>
        <taxon>Glomeraceae</taxon>
        <taxon>Rhizophagus</taxon>
    </lineage>
</organism>
<evidence type="ECO:0000313" key="3">
    <source>
        <dbReference type="Proteomes" id="UP000018888"/>
    </source>
</evidence>
<keyword evidence="3" id="KW-1185">Reference proteome</keyword>
<reference evidence="2 3" key="2">
    <citation type="journal article" date="2018" name="New Phytol.">
        <title>High intraspecific genome diversity in the model arbuscular mycorrhizal symbiont Rhizophagus irregularis.</title>
        <authorList>
            <person name="Chen E.C.H."/>
            <person name="Morin E."/>
            <person name="Beaudet D."/>
            <person name="Noel J."/>
            <person name="Yildirir G."/>
            <person name="Ndikumana S."/>
            <person name="Charron P."/>
            <person name="St-Onge C."/>
            <person name="Giorgi J."/>
            <person name="Kruger M."/>
            <person name="Marton T."/>
            <person name="Ropars J."/>
            <person name="Grigoriev I.V."/>
            <person name="Hainaut M."/>
            <person name="Henrissat B."/>
            <person name="Roux C."/>
            <person name="Martin F."/>
            <person name="Corradi N."/>
        </authorList>
    </citation>
    <scope>NUCLEOTIDE SEQUENCE [LARGE SCALE GENOMIC DNA]</scope>
    <source>
        <strain evidence="2 3">DAOM 197198</strain>
    </source>
</reference>
<dbReference type="Proteomes" id="UP000018888">
    <property type="component" value="Unassembled WGS sequence"/>
</dbReference>
<accession>A0A2P4PF85</accession>
<name>A0A2P4PF85_RHIID</name>
<keyword evidence="1" id="KW-0812">Transmembrane</keyword>
<dbReference type="EMBL" id="AUPC02000249">
    <property type="protein sequence ID" value="POG64058.1"/>
    <property type="molecule type" value="Genomic_DNA"/>
</dbReference>
<keyword evidence="1" id="KW-1133">Transmembrane helix</keyword>
<proteinExistence type="predicted"/>
<comment type="caution">
    <text evidence="2">The sequence shown here is derived from an EMBL/GenBank/DDBJ whole genome shotgun (WGS) entry which is preliminary data.</text>
</comment>
<dbReference type="AlphaFoldDB" id="A0A2P4PF85"/>